<dbReference type="Gene3D" id="1.10.15.40">
    <property type="entry name" value="Electron transport complex subunit B, putative Fe-S cluster"/>
    <property type="match status" value="1"/>
</dbReference>
<dbReference type="RefSeq" id="WP_281093284.1">
    <property type="nucleotide sequence ID" value="NZ_JARYZI010000002.1"/>
</dbReference>
<dbReference type="PROSITE" id="PS51379">
    <property type="entry name" value="4FE4S_FER_2"/>
    <property type="match status" value="2"/>
</dbReference>
<dbReference type="InterPro" id="IPR000014">
    <property type="entry name" value="PAS"/>
</dbReference>
<dbReference type="InterPro" id="IPR004108">
    <property type="entry name" value="Fe_hydrogenase_lsu_C"/>
</dbReference>
<dbReference type="Proteomes" id="UP001158045">
    <property type="component" value="Unassembled WGS sequence"/>
</dbReference>
<dbReference type="EMBL" id="JARYZI010000002">
    <property type="protein sequence ID" value="MDH8677469.1"/>
    <property type="molecule type" value="Genomic_DNA"/>
</dbReference>
<keyword evidence="3" id="KW-0408">Iron</keyword>
<evidence type="ECO:0000256" key="4">
    <source>
        <dbReference type="ARBA" id="ARBA00023014"/>
    </source>
</evidence>
<dbReference type="InterPro" id="IPR050340">
    <property type="entry name" value="Cytosolic_Fe-S_CAF"/>
</dbReference>
<keyword evidence="1" id="KW-0004">4Fe-4S</keyword>
<dbReference type="SMART" id="SM00091">
    <property type="entry name" value="PAS"/>
    <property type="match status" value="1"/>
</dbReference>
<dbReference type="PROSITE" id="PS51656">
    <property type="entry name" value="4FE4S"/>
    <property type="match status" value="1"/>
</dbReference>
<organism evidence="7 8">
    <name type="scientific">Fusibacter bizertensis</name>
    <dbReference type="NCBI Taxonomy" id="1488331"/>
    <lineage>
        <taxon>Bacteria</taxon>
        <taxon>Bacillati</taxon>
        <taxon>Bacillota</taxon>
        <taxon>Clostridia</taxon>
        <taxon>Eubacteriales</taxon>
        <taxon>Eubacteriales Family XII. Incertae Sedis</taxon>
        <taxon>Fusibacter</taxon>
    </lineage>
</organism>
<dbReference type="Pfam" id="PF02906">
    <property type="entry name" value="Fe_hyd_lg_C"/>
    <property type="match status" value="1"/>
</dbReference>
<dbReference type="CDD" id="cd00130">
    <property type="entry name" value="PAS"/>
    <property type="match status" value="1"/>
</dbReference>
<dbReference type="Pfam" id="PF13188">
    <property type="entry name" value="PAS_8"/>
    <property type="match status" value="1"/>
</dbReference>
<dbReference type="Gene3D" id="3.30.450.20">
    <property type="entry name" value="PAS domain"/>
    <property type="match status" value="1"/>
</dbReference>
<keyword evidence="2" id="KW-0479">Metal-binding</keyword>
<evidence type="ECO:0000259" key="6">
    <source>
        <dbReference type="PROSITE" id="PS51656"/>
    </source>
</evidence>
<dbReference type="PANTHER" id="PTHR11615">
    <property type="entry name" value="NITRATE, FORMATE, IRON DEHYDROGENASE"/>
    <property type="match status" value="1"/>
</dbReference>
<comment type="caution">
    <text evidence="7">The sequence shown here is derived from an EMBL/GenBank/DDBJ whole genome shotgun (WGS) entry which is preliminary data.</text>
</comment>
<evidence type="ECO:0000256" key="3">
    <source>
        <dbReference type="ARBA" id="ARBA00023004"/>
    </source>
</evidence>
<dbReference type="Gene3D" id="3.30.70.20">
    <property type="match status" value="1"/>
</dbReference>
<evidence type="ECO:0000256" key="2">
    <source>
        <dbReference type="ARBA" id="ARBA00022723"/>
    </source>
</evidence>
<evidence type="ECO:0000256" key="1">
    <source>
        <dbReference type="ARBA" id="ARBA00022485"/>
    </source>
</evidence>
<keyword evidence="4" id="KW-0411">Iron-sulfur</keyword>
<dbReference type="SUPFAM" id="SSF55785">
    <property type="entry name" value="PYP-like sensor domain (PAS domain)"/>
    <property type="match status" value="1"/>
</dbReference>
<gene>
    <name evidence="7" type="ORF">QE109_04880</name>
</gene>
<reference evidence="7 8" key="1">
    <citation type="submission" date="2023-04" db="EMBL/GenBank/DDBJ databases">
        <title>Fusibacter bizertensis strain WBS, isolated from littoral bottom sediments of the Arctic seas - biochemical and genomic analysis.</title>
        <authorList>
            <person name="Brioukhanov A.L."/>
        </authorList>
    </citation>
    <scope>NUCLEOTIDE SEQUENCE [LARGE SCALE GENOMIC DNA]</scope>
    <source>
        <strain evidence="7 8">WBS</strain>
    </source>
</reference>
<name>A0ABT6NAP1_9FIRM</name>
<dbReference type="Gene3D" id="3.40.50.1780">
    <property type="match status" value="1"/>
</dbReference>
<accession>A0ABT6NAP1</accession>
<dbReference type="Pfam" id="PF04060">
    <property type="entry name" value="FeS"/>
    <property type="match status" value="1"/>
</dbReference>
<evidence type="ECO:0000313" key="7">
    <source>
        <dbReference type="EMBL" id="MDH8677469.1"/>
    </source>
</evidence>
<feature type="domain" description="4Fe-4S ferredoxin-type" evidence="5">
    <location>
        <begin position="32"/>
        <end position="60"/>
    </location>
</feature>
<feature type="domain" description="4Fe-4S" evidence="6">
    <location>
        <begin position="355"/>
        <end position="416"/>
    </location>
</feature>
<dbReference type="Pfam" id="PF12838">
    <property type="entry name" value="Fer4_7"/>
    <property type="match status" value="1"/>
</dbReference>
<evidence type="ECO:0000259" key="5">
    <source>
        <dbReference type="PROSITE" id="PS51379"/>
    </source>
</evidence>
<keyword evidence="8" id="KW-1185">Reference proteome</keyword>
<protein>
    <submittedName>
        <fullName evidence="7">[Fe-Fe] hydrogenase large subunit C-terminal domain-containing protein</fullName>
    </submittedName>
</protein>
<dbReference type="SUPFAM" id="SSF53920">
    <property type="entry name" value="Fe-only hydrogenase"/>
    <property type="match status" value="1"/>
</dbReference>
<proteinExistence type="predicted"/>
<dbReference type="InterPro" id="IPR017896">
    <property type="entry name" value="4Fe4S_Fe-S-bd"/>
</dbReference>
<dbReference type="InterPro" id="IPR035965">
    <property type="entry name" value="PAS-like_dom_sf"/>
</dbReference>
<dbReference type="InterPro" id="IPR007202">
    <property type="entry name" value="4Fe-4S_dom"/>
</dbReference>
<dbReference type="SUPFAM" id="SSF54862">
    <property type="entry name" value="4Fe-4S ferredoxins"/>
    <property type="match status" value="1"/>
</dbReference>
<evidence type="ECO:0000313" key="8">
    <source>
        <dbReference type="Proteomes" id="UP001158045"/>
    </source>
</evidence>
<feature type="domain" description="4Fe-4S ferredoxin-type" evidence="5">
    <location>
        <begin position="2"/>
        <end position="31"/>
    </location>
</feature>
<sequence>MKFIEFDHNKCDECFKCLRVCPTKAIAFTNHSRHIIDELCIKCGLCQMHCATGALKIQLDLRTVQSAIHNGAKVVASLAPSFAGAFKLDEAGQMATALKRLGFSVVEETARGAEMTSLEYEKYIIEGKSENLITSCCPSSNYLIEHYFQAALPSVIPVVSPMIAHGKDLKIRYGNDAFVVFIGPCLAKKAEAVDLPGSIDAVITFKELSQWLAHEHIIPSNLDATDFDTPVTQRGRAYPMGGSLWRGDLESRINPKYKYLHIDGIDDCKSFLSAVVAGEITGYCAEINICSGSCLGGPDMPDESPNLYKRMSLMNTHINNKCSMSEYAPCDVTQESLMRTFVPKNNLFPPVNDNQISEILIKMEKYSETDQLNCGACGYSSCYDKAIAISRGLSDINMCLDSLRKKAESLQSIIFENSPNAICILDGEFRIQEVNPSFNRLLNASKIRLKHWPIAALVEDSIFDDIKNSMHEHIGKKIYLESIERTFYANVVKIQNGKIYVGIFTDITEYENSREEFERVKSETLITCQQVIDKQMRIAQEIASLLGETTAETKVGLNKLKKLVITNNSDLSGGD</sequence>
<dbReference type="InterPro" id="IPR009016">
    <property type="entry name" value="Fe_hydrogenase"/>
</dbReference>